<evidence type="ECO:0000256" key="1">
    <source>
        <dbReference type="SAM" id="MobiDB-lite"/>
    </source>
</evidence>
<keyword evidence="2" id="KW-0614">Plasmid</keyword>
<evidence type="ECO:0000313" key="2">
    <source>
        <dbReference type="EMBL" id="ANY82731.1"/>
    </source>
</evidence>
<protein>
    <submittedName>
        <fullName evidence="2">Uncharacterized protein</fullName>
    </submittedName>
</protein>
<gene>
    <name evidence="2" type="ORF">BB934_31240</name>
</gene>
<geneLocation type="plasmid" evidence="2">
    <name>unnamed1</name>
</geneLocation>
<name>A0A1B2ERY8_9HYPH</name>
<sequence length="111" mass="12123">MIREGNMGEWTTVYEDEIEERLVTLKVYRSDQAADEDGDDGPAIRVTTTSAEGSSSVVEDDQDGDTLLVEREATARLITLEPYSLEDLEGELMEVGFSPKAAAQIANKVPA</sequence>
<reference evidence="2" key="1">
    <citation type="submission" date="2016-07" db="EMBL/GenBank/DDBJ databases">
        <title>Microvirga ossetica sp. nov. a new species of rhizobia isolated from root nodules of the legume species Vicia alpestris Steven originated from North Ossetia region in the Caucasus.</title>
        <authorList>
            <person name="Safronova V.I."/>
            <person name="Kuznetsova I.G."/>
            <person name="Sazanova A.L."/>
            <person name="Belimov A."/>
            <person name="Andronov E."/>
            <person name="Osledkin Y.S."/>
            <person name="Onishchuk O.P."/>
            <person name="Kurchak O.N."/>
            <person name="Shaposhnikov A.I."/>
            <person name="Willems A."/>
            <person name="Tikhonovich I.A."/>
        </authorList>
    </citation>
    <scope>NUCLEOTIDE SEQUENCE [LARGE SCALE GENOMIC DNA]</scope>
    <source>
        <strain evidence="2">V5/3M</strain>
        <plasmid evidence="2">unnamed1</plasmid>
    </source>
</reference>
<dbReference type="EMBL" id="CP016617">
    <property type="protein sequence ID" value="ANY82731.1"/>
    <property type="molecule type" value="Genomic_DNA"/>
</dbReference>
<dbReference type="AlphaFoldDB" id="A0A1B2ERY8"/>
<proteinExistence type="predicted"/>
<accession>A0A1B2ERY8</accession>
<feature type="compositionally biased region" description="Polar residues" evidence="1">
    <location>
        <begin position="46"/>
        <end position="57"/>
    </location>
</feature>
<feature type="region of interest" description="Disordered" evidence="1">
    <location>
        <begin position="32"/>
        <end position="63"/>
    </location>
</feature>
<dbReference type="KEGG" id="moc:BB934_31240"/>
<organism evidence="2">
    <name type="scientific">Microvirga ossetica</name>
    <dbReference type="NCBI Taxonomy" id="1882682"/>
    <lineage>
        <taxon>Bacteria</taxon>
        <taxon>Pseudomonadati</taxon>
        <taxon>Pseudomonadota</taxon>
        <taxon>Alphaproteobacteria</taxon>
        <taxon>Hyphomicrobiales</taxon>
        <taxon>Methylobacteriaceae</taxon>
        <taxon>Microvirga</taxon>
    </lineage>
</organism>